<dbReference type="AlphaFoldDB" id="A0A9W8PCR2"/>
<sequence length="130" mass="13892">MAGSISRSRPPPGRSSSTPAPSRSQSRRRTRNQTPHSFTTTGNDSDAAALSRRRRRQRGEASTANAGGYESKKISEDDETKQDDVAVEIKARVHGDLALTLLVYDLSIGLGALSVPCNAQGSIPLQPFTA</sequence>
<evidence type="ECO:0000313" key="2">
    <source>
        <dbReference type="EMBL" id="KAJ3751472.1"/>
    </source>
</evidence>
<name>A0A9W8PCR2_9AGAR</name>
<evidence type="ECO:0000313" key="3">
    <source>
        <dbReference type="Proteomes" id="UP001142393"/>
    </source>
</evidence>
<evidence type="ECO:0000256" key="1">
    <source>
        <dbReference type="SAM" id="MobiDB-lite"/>
    </source>
</evidence>
<keyword evidence="3" id="KW-1185">Reference proteome</keyword>
<accession>A0A9W8PCR2</accession>
<reference evidence="2 3" key="1">
    <citation type="journal article" date="2023" name="Proc. Natl. Acad. Sci. U.S.A.">
        <title>A global phylogenomic analysis of the shiitake genus Lentinula.</title>
        <authorList>
            <person name="Sierra-Patev S."/>
            <person name="Min B."/>
            <person name="Naranjo-Ortiz M."/>
            <person name="Looney B."/>
            <person name="Konkel Z."/>
            <person name="Slot J.C."/>
            <person name="Sakamoto Y."/>
            <person name="Steenwyk J.L."/>
            <person name="Rokas A."/>
            <person name="Carro J."/>
            <person name="Camarero S."/>
            <person name="Ferreira P."/>
            <person name="Molpeceres G."/>
            <person name="Ruiz-Duenas F.J."/>
            <person name="Serrano A."/>
            <person name="Henrissat B."/>
            <person name="Drula E."/>
            <person name="Hughes K.W."/>
            <person name="Mata J.L."/>
            <person name="Ishikawa N.K."/>
            <person name="Vargas-Isla R."/>
            <person name="Ushijima S."/>
            <person name="Smith C.A."/>
            <person name="Donoghue J."/>
            <person name="Ahrendt S."/>
            <person name="Andreopoulos W."/>
            <person name="He G."/>
            <person name="LaButti K."/>
            <person name="Lipzen A."/>
            <person name="Ng V."/>
            <person name="Riley R."/>
            <person name="Sandor L."/>
            <person name="Barry K."/>
            <person name="Martinez A.T."/>
            <person name="Xiao Y."/>
            <person name="Gibbons J.G."/>
            <person name="Terashima K."/>
            <person name="Grigoriev I.V."/>
            <person name="Hibbett D."/>
        </authorList>
    </citation>
    <scope>NUCLEOTIDE SEQUENCE [LARGE SCALE GENOMIC DNA]</scope>
    <source>
        <strain evidence="2 3">TFB7810</strain>
    </source>
</reference>
<comment type="caution">
    <text evidence="2">The sequence shown here is derived from an EMBL/GenBank/DDBJ whole genome shotgun (WGS) entry which is preliminary data.</text>
</comment>
<dbReference type="EMBL" id="JANVFU010000001">
    <property type="protein sequence ID" value="KAJ3751472.1"/>
    <property type="molecule type" value="Genomic_DNA"/>
</dbReference>
<proteinExistence type="predicted"/>
<gene>
    <name evidence="2" type="ORF">DFH05DRAFT_1519675</name>
</gene>
<dbReference type="Proteomes" id="UP001142393">
    <property type="component" value="Unassembled WGS sequence"/>
</dbReference>
<feature type="compositionally biased region" description="Low complexity" evidence="1">
    <location>
        <begin position="14"/>
        <end position="24"/>
    </location>
</feature>
<feature type="compositionally biased region" description="Polar residues" evidence="1">
    <location>
        <begin position="32"/>
        <end position="44"/>
    </location>
</feature>
<protein>
    <submittedName>
        <fullName evidence="2">Uncharacterized protein</fullName>
    </submittedName>
</protein>
<organism evidence="2 3">
    <name type="scientific">Lentinula detonsa</name>
    <dbReference type="NCBI Taxonomy" id="2804962"/>
    <lineage>
        <taxon>Eukaryota</taxon>
        <taxon>Fungi</taxon>
        <taxon>Dikarya</taxon>
        <taxon>Basidiomycota</taxon>
        <taxon>Agaricomycotina</taxon>
        <taxon>Agaricomycetes</taxon>
        <taxon>Agaricomycetidae</taxon>
        <taxon>Agaricales</taxon>
        <taxon>Marasmiineae</taxon>
        <taxon>Omphalotaceae</taxon>
        <taxon>Lentinula</taxon>
    </lineage>
</organism>
<feature type="region of interest" description="Disordered" evidence="1">
    <location>
        <begin position="1"/>
        <end position="82"/>
    </location>
</feature>